<dbReference type="Pfam" id="PF12559">
    <property type="entry name" value="Inhibitor_I10"/>
    <property type="match status" value="1"/>
</dbReference>
<evidence type="ECO:0000313" key="2">
    <source>
        <dbReference type="Proteomes" id="UP001156690"/>
    </source>
</evidence>
<dbReference type="InterPro" id="IPR022217">
    <property type="entry name" value="Prot_inh_I10_marinostatin"/>
</dbReference>
<accession>A0AAV5NZD5</accession>
<keyword evidence="2" id="KW-1185">Reference proteome</keyword>
<reference evidence="2" key="1">
    <citation type="journal article" date="2019" name="Int. J. Syst. Evol. Microbiol.">
        <title>The Global Catalogue of Microorganisms (GCM) 10K type strain sequencing project: providing services to taxonomists for standard genome sequencing and annotation.</title>
        <authorList>
            <consortium name="The Broad Institute Genomics Platform"/>
            <consortium name="The Broad Institute Genome Sequencing Center for Infectious Disease"/>
            <person name="Wu L."/>
            <person name="Ma J."/>
        </authorList>
    </citation>
    <scope>NUCLEOTIDE SEQUENCE [LARGE SCALE GENOMIC DNA]</scope>
    <source>
        <strain evidence="2">NBRC 15640</strain>
    </source>
</reference>
<protein>
    <submittedName>
        <fullName evidence="1">Uncharacterized protein</fullName>
    </submittedName>
</protein>
<proteinExistence type="predicted"/>
<name>A0AAV5NZD5_9VIBR</name>
<dbReference type="AlphaFoldDB" id="A0AAV5NZD5"/>
<sequence length="77" mass="8630">MSKNTPFFNHFIESQIEELNDTETTQCSGGFAGINISMKHPSDNDEGQPIDIGIRPIDVTMKYPSDDDEGVEIKLDR</sequence>
<dbReference type="Proteomes" id="UP001156690">
    <property type="component" value="Unassembled WGS sequence"/>
</dbReference>
<dbReference type="NCBIfam" id="NF033738">
    <property type="entry name" value="microvirid_RiPP"/>
    <property type="match status" value="1"/>
</dbReference>
<organism evidence="1 2">
    <name type="scientific">Vibrio penaeicida</name>
    <dbReference type="NCBI Taxonomy" id="104609"/>
    <lineage>
        <taxon>Bacteria</taxon>
        <taxon>Pseudomonadati</taxon>
        <taxon>Pseudomonadota</taxon>
        <taxon>Gammaproteobacteria</taxon>
        <taxon>Vibrionales</taxon>
        <taxon>Vibrionaceae</taxon>
        <taxon>Vibrio</taxon>
    </lineage>
</organism>
<gene>
    <name evidence="1" type="ORF">GCM10007932_54040</name>
</gene>
<dbReference type="EMBL" id="BSNX01000075">
    <property type="protein sequence ID" value="GLQ76041.1"/>
    <property type="molecule type" value="Genomic_DNA"/>
</dbReference>
<evidence type="ECO:0000313" key="1">
    <source>
        <dbReference type="EMBL" id="GLQ76041.1"/>
    </source>
</evidence>
<comment type="caution">
    <text evidence="1">The sequence shown here is derived from an EMBL/GenBank/DDBJ whole genome shotgun (WGS) entry which is preliminary data.</text>
</comment>